<dbReference type="Proteomes" id="UP000070617">
    <property type="component" value="Unassembled WGS sequence"/>
</dbReference>
<dbReference type="InterPro" id="IPR010767">
    <property type="entry name" value="Phage_CGC-2007_Cje0229"/>
</dbReference>
<name>A0A133N8V6_9FUSO</name>
<proteinExistence type="predicted"/>
<dbReference type="EMBL" id="LRPX01000094">
    <property type="protein sequence ID" value="KXA12731.1"/>
    <property type="molecule type" value="Genomic_DNA"/>
</dbReference>
<dbReference type="Pfam" id="PF07087">
    <property type="entry name" value="DUF1353"/>
    <property type="match status" value="1"/>
</dbReference>
<dbReference type="AlphaFoldDB" id="A0A133N8V6"/>
<evidence type="ECO:0000313" key="2">
    <source>
        <dbReference type="Proteomes" id="UP000070617"/>
    </source>
</evidence>
<comment type="caution">
    <text evidence="1">The sequence shown here is derived from an EMBL/GenBank/DDBJ whole genome shotgun (WGS) entry which is preliminary data.</text>
</comment>
<evidence type="ECO:0008006" key="3">
    <source>
        <dbReference type="Google" id="ProtNLM"/>
    </source>
</evidence>
<protein>
    <recommendedName>
        <fullName evidence="3">DUF1353 domain-containing protein</fullName>
    </recommendedName>
</protein>
<keyword evidence="2" id="KW-1185">Reference proteome</keyword>
<accession>A0A133N8V6</accession>
<sequence>MELNPLLTEPIGERKWILREEYKYEINGYIIVVPKGFTTDLASVPRVLWVFFPPFGKYTRAAIIHDYLYSELNATGINRYWADKIFYHIMKELGVVGYKRVSMYRAVRMFGEPAWKKKLQNEGYMEKAIVDHTEEAIEYNKKMKEVLKL</sequence>
<organism evidence="1 2">
    <name type="scientific">Fusobacterium equinum</name>
    <dbReference type="NCBI Taxonomy" id="134605"/>
    <lineage>
        <taxon>Bacteria</taxon>
        <taxon>Fusobacteriati</taxon>
        <taxon>Fusobacteriota</taxon>
        <taxon>Fusobacteriia</taxon>
        <taxon>Fusobacteriales</taxon>
        <taxon>Fusobacteriaceae</taxon>
        <taxon>Fusobacterium</taxon>
    </lineage>
</organism>
<dbReference type="PATRIC" id="fig|134605.3.peg.1652"/>
<evidence type="ECO:0000313" key="1">
    <source>
        <dbReference type="EMBL" id="KXA12731.1"/>
    </source>
</evidence>
<reference evidence="2" key="1">
    <citation type="submission" date="2016-01" db="EMBL/GenBank/DDBJ databases">
        <authorList>
            <person name="Mitreva M."/>
            <person name="Pepin K.H."/>
            <person name="Mihindukulasuriya K.A."/>
            <person name="Fulton R."/>
            <person name="Fronick C."/>
            <person name="O'Laughlin M."/>
            <person name="Miner T."/>
            <person name="Herter B."/>
            <person name="Rosa B.A."/>
            <person name="Cordes M."/>
            <person name="Tomlinson C."/>
            <person name="Wollam A."/>
            <person name="Palsikar V.B."/>
            <person name="Mardis E.R."/>
            <person name="Wilson R.K."/>
        </authorList>
    </citation>
    <scope>NUCLEOTIDE SEQUENCE [LARGE SCALE GENOMIC DNA]</scope>
    <source>
        <strain evidence="2">CMW8396</strain>
    </source>
</reference>
<dbReference type="STRING" id="134605.HMPREF3206_01673"/>
<gene>
    <name evidence="1" type="ORF">HMPREF3206_01673</name>
</gene>
<dbReference type="RefSeq" id="WP_060793916.1">
    <property type="nucleotide sequence ID" value="NZ_KQ956573.1"/>
</dbReference>